<dbReference type="InterPro" id="IPR001349">
    <property type="entry name" value="Cyt_c_oxidase_su6a"/>
</dbReference>
<dbReference type="Gene3D" id="4.10.95.10">
    <property type="entry name" value="Cytochrome c oxidase, subunit VIa"/>
    <property type="match status" value="1"/>
</dbReference>
<evidence type="ECO:0000256" key="1">
    <source>
        <dbReference type="ARBA" id="ARBA00004434"/>
    </source>
</evidence>
<evidence type="ECO:0000256" key="4">
    <source>
        <dbReference type="ARBA" id="ARBA00022692"/>
    </source>
</evidence>
<evidence type="ECO:0000256" key="2">
    <source>
        <dbReference type="ARBA" id="ARBA00004673"/>
    </source>
</evidence>
<comment type="caution">
    <text evidence="13">The sequence shown here is derived from an EMBL/GenBank/DDBJ whole genome shotgun (WGS) entry which is preliminary data.</text>
</comment>
<dbReference type="AlphaFoldDB" id="A0AAV9J4F9"/>
<dbReference type="PROSITE" id="PS01329">
    <property type="entry name" value="COX6A"/>
    <property type="match status" value="1"/>
</dbReference>
<evidence type="ECO:0000313" key="14">
    <source>
        <dbReference type="Proteomes" id="UP001324427"/>
    </source>
</evidence>
<name>A0AAV9J4F9_9PEZI</name>
<dbReference type="InterPro" id="IPR036418">
    <property type="entry name" value="Cyt_c_oxidase_su6a_sf"/>
</dbReference>
<dbReference type="EMBL" id="JAVFHQ010000081">
    <property type="protein sequence ID" value="KAK4539835.1"/>
    <property type="molecule type" value="Genomic_DNA"/>
</dbReference>
<keyword evidence="14" id="KW-1185">Reference proteome</keyword>
<evidence type="ECO:0000313" key="13">
    <source>
        <dbReference type="EMBL" id="KAK4539835.1"/>
    </source>
</evidence>
<evidence type="ECO:0000256" key="6">
    <source>
        <dbReference type="ARBA" id="ARBA00022946"/>
    </source>
</evidence>
<dbReference type="PANTHER" id="PTHR11504:SF0">
    <property type="entry name" value="CYTOCHROME C OXIDASE SUBUNIT"/>
    <property type="match status" value="1"/>
</dbReference>
<dbReference type="Pfam" id="PF02046">
    <property type="entry name" value="COX6A"/>
    <property type="match status" value="1"/>
</dbReference>
<comment type="similarity">
    <text evidence="3 11">Belongs to the cytochrome c oxidase subunit 6A family.</text>
</comment>
<organism evidence="13 14">
    <name type="scientific">Oleoguttula mirabilis</name>
    <dbReference type="NCBI Taxonomy" id="1507867"/>
    <lineage>
        <taxon>Eukaryota</taxon>
        <taxon>Fungi</taxon>
        <taxon>Dikarya</taxon>
        <taxon>Ascomycota</taxon>
        <taxon>Pezizomycotina</taxon>
        <taxon>Dothideomycetes</taxon>
        <taxon>Dothideomycetidae</taxon>
        <taxon>Mycosphaerellales</taxon>
        <taxon>Teratosphaeriaceae</taxon>
        <taxon>Oleoguttula</taxon>
    </lineage>
</organism>
<gene>
    <name evidence="13" type="ORF">LTR36_010296</name>
</gene>
<evidence type="ECO:0000256" key="3">
    <source>
        <dbReference type="ARBA" id="ARBA00005553"/>
    </source>
</evidence>
<evidence type="ECO:0000256" key="12">
    <source>
        <dbReference type="RuleBase" id="RU004397"/>
    </source>
</evidence>
<evidence type="ECO:0000256" key="9">
    <source>
        <dbReference type="ARBA" id="ARBA00023128"/>
    </source>
</evidence>
<sequence>MIGLRSFQRTARTPAFRQLGARRWQSMGVGEKGLEGAADNAFNRERAAVKDHAAASSGMSHTLPCIPGMKCGWELEGQAMGRGRMQLVEEEGGRGGRRRCSDAIHHRCDMGTYLGPRANTLALQQTLGVKVPSSTHDPYINMPCPPVSQPHQPTDTIGLRSIVIPCLIIAAVNAWRLWGEHWEHAAHEPIEDRVEYPYMNIRTKNYFWGDGDKTLFWNPTVNIHQKDE</sequence>
<keyword evidence="9 12" id="KW-0496">Mitochondrion</keyword>
<comment type="subcellular location">
    <subcellularLocation>
        <location evidence="1">Mitochondrion inner membrane</location>
        <topology evidence="1">Single-pass membrane protein</topology>
    </subcellularLocation>
</comment>
<dbReference type="GO" id="GO:0006123">
    <property type="term" value="P:mitochondrial electron transport, cytochrome c to oxygen"/>
    <property type="evidence" value="ECO:0007669"/>
    <property type="project" value="TreeGrafter"/>
</dbReference>
<comment type="pathway">
    <text evidence="2">Energy metabolism; oxidative phosphorylation.</text>
</comment>
<keyword evidence="5 12" id="KW-0999">Mitochondrion inner membrane</keyword>
<keyword evidence="10 12" id="KW-0472">Membrane</keyword>
<dbReference type="GO" id="GO:0030234">
    <property type="term" value="F:enzyme regulator activity"/>
    <property type="evidence" value="ECO:0007669"/>
    <property type="project" value="TreeGrafter"/>
</dbReference>
<dbReference type="SUPFAM" id="SSF81411">
    <property type="entry name" value="Mitochondrial cytochrome c oxidase subunit VIa"/>
    <property type="match status" value="1"/>
</dbReference>
<keyword evidence="6" id="KW-0809">Transit peptide</keyword>
<keyword evidence="8" id="KW-0560">Oxidoreductase</keyword>
<evidence type="ECO:0000256" key="11">
    <source>
        <dbReference type="RuleBase" id="RU004396"/>
    </source>
</evidence>
<dbReference type="Proteomes" id="UP001324427">
    <property type="component" value="Unassembled WGS sequence"/>
</dbReference>
<protein>
    <recommendedName>
        <fullName evidence="12">Cytochrome c oxidase subunit</fullName>
    </recommendedName>
    <alternativeName>
        <fullName evidence="12">Cytochrome c oxidase polypeptide VIa</fullName>
    </alternativeName>
</protein>
<dbReference type="GO" id="GO:0005743">
    <property type="term" value="C:mitochondrial inner membrane"/>
    <property type="evidence" value="ECO:0007669"/>
    <property type="project" value="UniProtKB-SubCell"/>
</dbReference>
<dbReference type="InterPro" id="IPR018507">
    <property type="entry name" value="Cyt_c_oxidase_su6a_CS"/>
</dbReference>
<proteinExistence type="inferred from homology"/>
<evidence type="ECO:0000256" key="10">
    <source>
        <dbReference type="ARBA" id="ARBA00023136"/>
    </source>
</evidence>
<evidence type="ECO:0000256" key="5">
    <source>
        <dbReference type="ARBA" id="ARBA00022792"/>
    </source>
</evidence>
<evidence type="ECO:0000256" key="7">
    <source>
        <dbReference type="ARBA" id="ARBA00022989"/>
    </source>
</evidence>
<evidence type="ECO:0000256" key="8">
    <source>
        <dbReference type="ARBA" id="ARBA00023002"/>
    </source>
</evidence>
<keyword evidence="4" id="KW-0812">Transmembrane</keyword>
<accession>A0AAV9J4F9</accession>
<keyword evidence="7" id="KW-1133">Transmembrane helix</keyword>
<reference evidence="13 14" key="1">
    <citation type="submission" date="2021-11" db="EMBL/GenBank/DDBJ databases">
        <title>Black yeast isolated from Biological Soil Crust.</title>
        <authorList>
            <person name="Kurbessoian T."/>
        </authorList>
    </citation>
    <scope>NUCLEOTIDE SEQUENCE [LARGE SCALE GENOMIC DNA]</scope>
    <source>
        <strain evidence="13 14">CCFEE 5522</strain>
    </source>
</reference>
<dbReference type="PANTHER" id="PTHR11504">
    <property type="entry name" value="CYTOCHROME C OXIDASE POLYPEPTIDE VIA"/>
    <property type="match status" value="1"/>
</dbReference>
<dbReference type="GO" id="GO:0016491">
    <property type="term" value="F:oxidoreductase activity"/>
    <property type="evidence" value="ECO:0007669"/>
    <property type="project" value="UniProtKB-KW"/>
</dbReference>